<keyword evidence="2" id="KW-1185">Reference proteome</keyword>
<evidence type="ECO:0000313" key="1">
    <source>
        <dbReference type="EMBL" id="KAL1610214.1"/>
    </source>
</evidence>
<gene>
    <name evidence="1" type="ORF">SLS60_001879</name>
</gene>
<accession>A0ABR3S1L9</accession>
<name>A0ABR3S1L9_9PLEO</name>
<sequence>MVCWGRLAADVWDGFFAAATLRDGEADDNALVLDARIRHWTDVVFPTIPLLPPEYPPEARQLRQNTIVLNSLDQLRLLLFRQAMLGLRCDLDFVAVCKDLANNIVSRTKAHSGDVNLPICFRFSMASSLSSAILVLATILLRNFQYLGADVEEAYREATNLLANLASGLALARRMRSDFSGVDNLIQEAAVSTELNFDHVLSADTRELFPYTSVDFTQQSGFSADADLGNAHANGSGSVSSLNTDLWSTVSAGKEGKYGVPWI</sequence>
<proteinExistence type="predicted"/>
<evidence type="ECO:0000313" key="2">
    <source>
        <dbReference type="Proteomes" id="UP001521785"/>
    </source>
</evidence>
<dbReference type="CDD" id="cd12148">
    <property type="entry name" value="fungal_TF_MHR"/>
    <property type="match status" value="1"/>
</dbReference>
<comment type="caution">
    <text evidence="1">The sequence shown here is derived from an EMBL/GenBank/DDBJ whole genome shotgun (WGS) entry which is preliminary data.</text>
</comment>
<dbReference type="Proteomes" id="UP001521785">
    <property type="component" value="Unassembled WGS sequence"/>
</dbReference>
<evidence type="ECO:0008006" key="3">
    <source>
        <dbReference type="Google" id="ProtNLM"/>
    </source>
</evidence>
<organism evidence="1 2">
    <name type="scientific">Paraconiothyrium brasiliense</name>
    <dbReference type="NCBI Taxonomy" id="300254"/>
    <lineage>
        <taxon>Eukaryota</taxon>
        <taxon>Fungi</taxon>
        <taxon>Dikarya</taxon>
        <taxon>Ascomycota</taxon>
        <taxon>Pezizomycotina</taxon>
        <taxon>Dothideomycetes</taxon>
        <taxon>Pleosporomycetidae</taxon>
        <taxon>Pleosporales</taxon>
        <taxon>Massarineae</taxon>
        <taxon>Didymosphaeriaceae</taxon>
        <taxon>Paraconiothyrium</taxon>
    </lineage>
</organism>
<dbReference type="EMBL" id="JAKJXO020000002">
    <property type="protein sequence ID" value="KAL1610214.1"/>
    <property type="molecule type" value="Genomic_DNA"/>
</dbReference>
<protein>
    <recommendedName>
        <fullName evidence="3">Transcription factor domain-containing protein</fullName>
    </recommendedName>
</protein>
<reference evidence="1 2" key="1">
    <citation type="submission" date="2024-02" db="EMBL/GenBank/DDBJ databases">
        <title>De novo assembly and annotation of 12 fungi associated with fruit tree decline syndrome in Ontario, Canada.</title>
        <authorList>
            <person name="Sulman M."/>
            <person name="Ellouze W."/>
            <person name="Ilyukhin E."/>
        </authorList>
    </citation>
    <scope>NUCLEOTIDE SEQUENCE [LARGE SCALE GENOMIC DNA]</scope>
    <source>
        <strain evidence="1 2">M42-189</strain>
    </source>
</reference>